<dbReference type="InterPro" id="IPR007040">
    <property type="entry name" value="Ribosome_modulation_factor"/>
</dbReference>
<dbReference type="AlphaFoldDB" id="A0A088B398"/>
<proteinExistence type="predicted"/>
<dbReference type="EMBL" id="JX627580">
    <property type="protein sequence ID" value="AGO88364.1"/>
    <property type="molecule type" value="Genomic_DNA"/>
</dbReference>
<keyword evidence="1" id="KW-0614">Plasmid</keyword>
<organism evidence="1">
    <name type="scientific">Methylobacterium oryzae CBMB20</name>
    <dbReference type="NCBI Taxonomy" id="693986"/>
    <lineage>
        <taxon>Bacteria</taxon>
        <taxon>Pseudomonadati</taxon>
        <taxon>Pseudomonadota</taxon>
        <taxon>Alphaproteobacteria</taxon>
        <taxon>Hyphomicrobiales</taxon>
        <taxon>Methylobacteriaceae</taxon>
        <taxon>Methylobacterium</taxon>
    </lineage>
</organism>
<dbReference type="NCBIfam" id="NF041886">
    <property type="entry name" value="Rmf_CrpP_fam"/>
    <property type="match status" value="1"/>
</dbReference>
<reference evidence="1" key="1">
    <citation type="journal article" date="2014" name="PLoS ONE">
        <title>Genome Information of Methylobacterium oryzae, a Plant-Probiotic Methylotroph in the Phyllosphere.</title>
        <authorList>
            <person name="Kwak M.J."/>
            <person name="Jeong H."/>
            <person name="Madhaiyan M."/>
            <person name="Lee Y."/>
            <person name="Sa T.M."/>
            <person name="Oh T.K."/>
            <person name="Kim J.F."/>
        </authorList>
    </citation>
    <scope>NUCLEOTIDE SEQUENCE</scope>
    <source>
        <strain evidence="1">CBMB20</strain>
        <plasmid evidence="1">pMOC1</plasmid>
    </source>
</reference>
<geneLocation type="plasmid" evidence="1">
    <name>pMOC1</name>
</geneLocation>
<name>A0A088B398_9HYPH</name>
<dbReference type="RefSeq" id="WP_244619851.1">
    <property type="nucleotide sequence ID" value="NZ_JX627580.1"/>
</dbReference>
<protein>
    <submittedName>
        <fullName evidence="1">Protein of unassigned function</fullName>
    </submittedName>
</protein>
<evidence type="ECO:0000313" key="1">
    <source>
        <dbReference type="EMBL" id="AGO88364.1"/>
    </source>
</evidence>
<dbReference type="Pfam" id="PF04957">
    <property type="entry name" value="RMF"/>
    <property type="match status" value="1"/>
</dbReference>
<sequence>MLMDIIKLGARARVVGRPRDACPYPGDSRERRAWFEGYDGSCWEAASRMPHPARLLPDIDAPGMGDAVVSQPPPLASA</sequence>
<gene>
    <name evidence="1" type="ORF">MOC_1p0126</name>
</gene>
<accession>A0A088B398</accession>